<evidence type="ECO:0000313" key="3">
    <source>
        <dbReference type="Proteomes" id="UP000078540"/>
    </source>
</evidence>
<sequence length="75" mass="9023">MIARVFSSVIYFLERGIEKEYTRKRRLECVKSEQLQGEEKSEEKKGEESKGEEHSSCVYHMRVEFYACLIWKWIA</sequence>
<name>A0A195BDT2_9HYME</name>
<dbReference type="EMBL" id="KQ976513">
    <property type="protein sequence ID" value="KYM82340.1"/>
    <property type="molecule type" value="Genomic_DNA"/>
</dbReference>
<dbReference type="Proteomes" id="UP000078540">
    <property type="component" value="Unassembled WGS sequence"/>
</dbReference>
<reference evidence="2 3" key="1">
    <citation type="submission" date="2015-09" db="EMBL/GenBank/DDBJ databases">
        <title>Atta colombica WGS genome.</title>
        <authorList>
            <person name="Nygaard S."/>
            <person name="Hu H."/>
            <person name="Boomsma J."/>
            <person name="Zhang G."/>
        </authorList>
    </citation>
    <scope>NUCLEOTIDE SEQUENCE [LARGE SCALE GENOMIC DNA]</scope>
    <source>
        <strain evidence="2">Treedump-2</strain>
        <tissue evidence="2">Whole body</tissue>
    </source>
</reference>
<proteinExistence type="predicted"/>
<evidence type="ECO:0000313" key="2">
    <source>
        <dbReference type="EMBL" id="KYM82340.1"/>
    </source>
</evidence>
<dbReference type="AlphaFoldDB" id="A0A195BDT2"/>
<organism evidence="2 3">
    <name type="scientific">Atta colombica</name>
    <dbReference type="NCBI Taxonomy" id="520822"/>
    <lineage>
        <taxon>Eukaryota</taxon>
        <taxon>Metazoa</taxon>
        <taxon>Ecdysozoa</taxon>
        <taxon>Arthropoda</taxon>
        <taxon>Hexapoda</taxon>
        <taxon>Insecta</taxon>
        <taxon>Pterygota</taxon>
        <taxon>Neoptera</taxon>
        <taxon>Endopterygota</taxon>
        <taxon>Hymenoptera</taxon>
        <taxon>Apocrita</taxon>
        <taxon>Aculeata</taxon>
        <taxon>Formicoidea</taxon>
        <taxon>Formicidae</taxon>
        <taxon>Myrmicinae</taxon>
        <taxon>Atta</taxon>
    </lineage>
</organism>
<gene>
    <name evidence="2" type="ORF">ALC53_07128</name>
</gene>
<protein>
    <submittedName>
        <fullName evidence="2">Uncharacterized protein</fullName>
    </submittedName>
</protein>
<accession>A0A195BDT2</accession>
<keyword evidence="3" id="KW-1185">Reference proteome</keyword>
<feature type="region of interest" description="Disordered" evidence="1">
    <location>
        <begin position="33"/>
        <end position="55"/>
    </location>
</feature>
<evidence type="ECO:0000256" key="1">
    <source>
        <dbReference type="SAM" id="MobiDB-lite"/>
    </source>
</evidence>